<accession>B4G428</accession>
<dbReference type="EMBL" id="CH479179">
    <property type="protein sequence ID" value="EDW24439.1"/>
    <property type="molecule type" value="Genomic_DNA"/>
</dbReference>
<dbReference type="Gene3D" id="3.30.760.10">
    <property type="entry name" value="RNA Cap, Translation Initiation Factor Eif4e"/>
    <property type="match status" value="1"/>
</dbReference>
<proteinExistence type="predicted"/>
<name>B4G428_DROPE</name>
<feature type="non-terminal residue" evidence="1">
    <location>
        <position position="1"/>
    </location>
</feature>
<dbReference type="AlphaFoldDB" id="B4G428"/>
<protein>
    <submittedName>
        <fullName evidence="1">GL24149</fullName>
    </submittedName>
</protein>
<organism evidence="2">
    <name type="scientific">Drosophila persimilis</name>
    <name type="common">Fruit fly</name>
    <dbReference type="NCBI Taxonomy" id="7234"/>
    <lineage>
        <taxon>Eukaryota</taxon>
        <taxon>Metazoa</taxon>
        <taxon>Ecdysozoa</taxon>
        <taxon>Arthropoda</taxon>
        <taxon>Hexapoda</taxon>
        <taxon>Insecta</taxon>
        <taxon>Pterygota</taxon>
        <taxon>Neoptera</taxon>
        <taxon>Endopterygota</taxon>
        <taxon>Diptera</taxon>
        <taxon>Brachycera</taxon>
        <taxon>Muscomorpha</taxon>
        <taxon>Ephydroidea</taxon>
        <taxon>Drosophilidae</taxon>
        <taxon>Drosophila</taxon>
        <taxon>Sophophora</taxon>
    </lineage>
</organism>
<gene>
    <name evidence="1" type="primary">Dper\GL24149</name>
    <name evidence="1" type="ORF">Dper_GL24149</name>
</gene>
<evidence type="ECO:0000313" key="2">
    <source>
        <dbReference type="Proteomes" id="UP000008744"/>
    </source>
</evidence>
<dbReference type="eggNOG" id="KOG1669">
    <property type="taxonomic scope" value="Eukaryota"/>
</dbReference>
<dbReference type="InterPro" id="IPR023398">
    <property type="entry name" value="TIF_eIF4e-like"/>
</dbReference>
<keyword evidence="2" id="KW-1185">Reference proteome</keyword>
<dbReference type="STRING" id="7234.B4G428"/>
<dbReference type="PhylomeDB" id="B4G428"/>
<dbReference type="OrthoDB" id="590761at2759"/>
<dbReference type="Proteomes" id="UP000008744">
    <property type="component" value="Unassembled WGS sequence"/>
</dbReference>
<dbReference type="SUPFAM" id="SSF55418">
    <property type="entry name" value="eIF4e-like"/>
    <property type="match status" value="1"/>
</dbReference>
<dbReference type="SMR" id="B4G428"/>
<dbReference type="HOGENOM" id="CLU_2925027_0_0_1"/>
<sequence length="57" mass="6591">EDSLSVWNRTATDMTSTTRIRDTLRRILNIPITTTMEYKIHCDSLKYVSNNKGTLKS</sequence>
<evidence type="ECO:0000313" key="1">
    <source>
        <dbReference type="EMBL" id="EDW24439.1"/>
    </source>
</evidence>
<dbReference type="KEGG" id="dpe:6588457"/>
<reference evidence="1 2" key="1">
    <citation type="journal article" date="2007" name="Nature">
        <title>Evolution of genes and genomes on the Drosophila phylogeny.</title>
        <authorList>
            <consortium name="Drosophila 12 Genomes Consortium"/>
            <person name="Clark A.G."/>
            <person name="Eisen M.B."/>
            <person name="Smith D.R."/>
            <person name="Bergman C.M."/>
            <person name="Oliver B."/>
            <person name="Markow T.A."/>
            <person name="Kaufman T.C."/>
            <person name="Kellis M."/>
            <person name="Gelbart W."/>
            <person name="Iyer V.N."/>
            <person name="Pollard D.A."/>
            <person name="Sackton T.B."/>
            <person name="Larracuente A.M."/>
            <person name="Singh N.D."/>
            <person name="Abad J.P."/>
            <person name="Abt D.N."/>
            <person name="Adryan B."/>
            <person name="Aguade M."/>
            <person name="Akashi H."/>
            <person name="Anderson W.W."/>
            <person name="Aquadro C.F."/>
            <person name="Ardell D.H."/>
            <person name="Arguello R."/>
            <person name="Artieri C.G."/>
            <person name="Barbash D.A."/>
            <person name="Barker D."/>
            <person name="Barsanti P."/>
            <person name="Batterham P."/>
            <person name="Batzoglou S."/>
            <person name="Begun D."/>
            <person name="Bhutkar A."/>
            <person name="Blanco E."/>
            <person name="Bosak S.A."/>
            <person name="Bradley R.K."/>
            <person name="Brand A.D."/>
            <person name="Brent M.R."/>
            <person name="Brooks A.N."/>
            <person name="Brown R.H."/>
            <person name="Butlin R.K."/>
            <person name="Caggese C."/>
            <person name="Calvi B.R."/>
            <person name="Bernardo de Carvalho A."/>
            <person name="Caspi A."/>
            <person name="Castrezana S."/>
            <person name="Celniker S.E."/>
            <person name="Chang J.L."/>
            <person name="Chapple C."/>
            <person name="Chatterji S."/>
            <person name="Chinwalla A."/>
            <person name="Civetta A."/>
            <person name="Clifton S.W."/>
            <person name="Comeron J.M."/>
            <person name="Costello J.C."/>
            <person name="Coyne J.A."/>
            <person name="Daub J."/>
            <person name="David R.G."/>
            <person name="Delcher A.L."/>
            <person name="Delehaunty K."/>
            <person name="Do C.B."/>
            <person name="Ebling H."/>
            <person name="Edwards K."/>
            <person name="Eickbush T."/>
            <person name="Evans J.D."/>
            <person name="Filipski A."/>
            <person name="Findeiss S."/>
            <person name="Freyhult E."/>
            <person name="Fulton L."/>
            <person name="Fulton R."/>
            <person name="Garcia A.C."/>
            <person name="Gardiner A."/>
            <person name="Garfield D.A."/>
            <person name="Garvin B.E."/>
            <person name="Gibson G."/>
            <person name="Gilbert D."/>
            <person name="Gnerre S."/>
            <person name="Godfrey J."/>
            <person name="Good R."/>
            <person name="Gotea V."/>
            <person name="Gravely B."/>
            <person name="Greenberg A.J."/>
            <person name="Griffiths-Jones S."/>
            <person name="Gross S."/>
            <person name="Guigo R."/>
            <person name="Gustafson E.A."/>
            <person name="Haerty W."/>
            <person name="Hahn M.W."/>
            <person name="Halligan D.L."/>
            <person name="Halpern A.L."/>
            <person name="Halter G.M."/>
            <person name="Han M.V."/>
            <person name="Heger A."/>
            <person name="Hillier L."/>
            <person name="Hinrichs A.S."/>
            <person name="Holmes I."/>
            <person name="Hoskins R.A."/>
            <person name="Hubisz M.J."/>
            <person name="Hultmark D."/>
            <person name="Huntley M.A."/>
            <person name="Jaffe D.B."/>
            <person name="Jagadeeshan S."/>
            <person name="Jeck W.R."/>
            <person name="Johnson J."/>
            <person name="Jones C.D."/>
            <person name="Jordan W.C."/>
            <person name="Karpen G.H."/>
            <person name="Kataoka E."/>
            <person name="Keightley P.D."/>
            <person name="Kheradpour P."/>
            <person name="Kirkness E.F."/>
            <person name="Koerich L.B."/>
            <person name="Kristiansen K."/>
            <person name="Kudrna D."/>
            <person name="Kulathinal R.J."/>
            <person name="Kumar S."/>
            <person name="Kwok R."/>
            <person name="Lander E."/>
            <person name="Langley C.H."/>
            <person name="Lapoint R."/>
            <person name="Lazzaro B.P."/>
            <person name="Lee S.J."/>
            <person name="Levesque L."/>
            <person name="Li R."/>
            <person name="Lin C.F."/>
            <person name="Lin M.F."/>
            <person name="Lindblad-Toh K."/>
            <person name="Llopart A."/>
            <person name="Long M."/>
            <person name="Low L."/>
            <person name="Lozovsky E."/>
            <person name="Lu J."/>
            <person name="Luo M."/>
            <person name="Machado C.A."/>
            <person name="Makalowski W."/>
            <person name="Marzo M."/>
            <person name="Matsuda M."/>
            <person name="Matzkin L."/>
            <person name="McAllister B."/>
            <person name="McBride C.S."/>
            <person name="McKernan B."/>
            <person name="McKernan K."/>
            <person name="Mendez-Lago M."/>
            <person name="Minx P."/>
            <person name="Mollenhauer M.U."/>
            <person name="Montooth K."/>
            <person name="Mount S.M."/>
            <person name="Mu X."/>
            <person name="Myers E."/>
            <person name="Negre B."/>
            <person name="Newfeld S."/>
            <person name="Nielsen R."/>
            <person name="Noor M.A."/>
            <person name="O'Grady P."/>
            <person name="Pachter L."/>
            <person name="Papaceit M."/>
            <person name="Parisi M.J."/>
            <person name="Parisi M."/>
            <person name="Parts L."/>
            <person name="Pedersen J.S."/>
            <person name="Pesole G."/>
            <person name="Phillippy A.M."/>
            <person name="Ponting C.P."/>
            <person name="Pop M."/>
            <person name="Porcelli D."/>
            <person name="Powell J.R."/>
            <person name="Prohaska S."/>
            <person name="Pruitt K."/>
            <person name="Puig M."/>
            <person name="Quesneville H."/>
            <person name="Ram K.R."/>
            <person name="Rand D."/>
            <person name="Rasmussen M.D."/>
            <person name="Reed L.K."/>
            <person name="Reenan R."/>
            <person name="Reily A."/>
            <person name="Remington K.A."/>
            <person name="Rieger T.T."/>
            <person name="Ritchie M.G."/>
            <person name="Robin C."/>
            <person name="Rogers Y.H."/>
            <person name="Rohde C."/>
            <person name="Rozas J."/>
            <person name="Rubenfield M.J."/>
            <person name="Ruiz A."/>
            <person name="Russo S."/>
            <person name="Salzberg S.L."/>
            <person name="Sanchez-Gracia A."/>
            <person name="Saranga D.J."/>
            <person name="Sato H."/>
            <person name="Schaeffer S.W."/>
            <person name="Schatz M.C."/>
            <person name="Schlenke T."/>
            <person name="Schwartz R."/>
            <person name="Segarra C."/>
            <person name="Singh R.S."/>
            <person name="Sirot L."/>
            <person name="Sirota M."/>
            <person name="Sisneros N.B."/>
            <person name="Smith C.D."/>
            <person name="Smith T.F."/>
            <person name="Spieth J."/>
            <person name="Stage D.E."/>
            <person name="Stark A."/>
            <person name="Stephan W."/>
            <person name="Strausberg R.L."/>
            <person name="Strempel S."/>
            <person name="Sturgill D."/>
            <person name="Sutton G."/>
            <person name="Sutton G.G."/>
            <person name="Tao W."/>
            <person name="Teichmann S."/>
            <person name="Tobari Y.N."/>
            <person name="Tomimura Y."/>
            <person name="Tsolas J.M."/>
            <person name="Valente V.L."/>
            <person name="Venter E."/>
            <person name="Venter J.C."/>
            <person name="Vicario S."/>
            <person name="Vieira F.G."/>
            <person name="Vilella A.J."/>
            <person name="Villasante A."/>
            <person name="Walenz B."/>
            <person name="Wang J."/>
            <person name="Wasserman M."/>
            <person name="Watts T."/>
            <person name="Wilson D."/>
            <person name="Wilson R.K."/>
            <person name="Wing R.A."/>
            <person name="Wolfner M.F."/>
            <person name="Wong A."/>
            <person name="Wong G.K."/>
            <person name="Wu C.I."/>
            <person name="Wu G."/>
            <person name="Yamamoto D."/>
            <person name="Yang H.P."/>
            <person name="Yang S.P."/>
            <person name="Yorke J.A."/>
            <person name="Yoshida K."/>
            <person name="Zdobnov E."/>
            <person name="Zhang P."/>
            <person name="Zhang Y."/>
            <person name="Zimin A.V."/>
            <person name="Baldwin J."/>
            <person name="Abdouelleil A."/>
            <person name="Abdulkadir J."/>
            <person name="Abebe A."/>
            <person name="Abera B."/>
            <person name="Abreu J."/>
            <person name="Acer S.C."/>
            <person name="Aftuck L."/>
            <person name="Alexander A."/>
            <person name="An P."/>
            <person name="Anderson E."/>
            <person name="Anderson S."/>
            <person name="Arachi H."/>
            <person name="Azer M."/>
            <person name="Bachantsang P."/>
            <person name="Barry A."/>
            <person name="Bayul T."/>
            <person name="Berlin A."/>
            <person name="Bessette D."/>
            <person name="Bloom T."/>
            <person name="Blye J."/>
            <person name="Boguslavskiy L."/>
            <person name="Bonnet C."/>
            <person name="Boukhgalter B."/>
            <person name="Bourzgui I."/>
            <person name="Brown A."/>
            <person name="Cahill P."/>
            <person name="Channer S."/>
            <person name="Cheshatsang Y."/>
            <person name="Chuda L."/>
            <person name="Citroen M."/>
            <person name="Collymore A."/>
            <person name="Cooke P."/>
            <person name="Costello M."/>
            <person name="D'Aco K."/>
            <person name="Daza R."/>
            <person name="De Haan G."/>
            <person name="DeGray S."/>
            <person name="DeMaso C."/>
            <person name="Dhargay N."/>
            <person name="Dooley K."/>
            <person name="Dooley E."/>
            <person name="Doricent M."/>
            <person name="Dorje P."/>
            <person name="Dorjee K."/>
            <person name="Dupes A."/>
            <person name="Elong R."/>
            <person name="Falk J."/>
            <person name="Farina A."/>
            <person name="Faro S."/>
            <person name="Ferguson D."/>
            <person name="Fisher S."/>
            <person name="Foley C.D."/>
            <person name="Franke A."/>
            <person name="Friedrich D."/>
            <person name="Gadbois L."/>
            <person name="Gearin G."/>
            <person name="Gearin C.R."/>
            <person name="Giannoukos G."/>
            <person name="Goode T."/>
            <person name="Graham J."/>
            <person name="Grandbois E."/>
            <person name="Grewal S."/>
            <person name="Gyaltsen K."/>
            <person name="Hafez N."/>
            <person name="Hagos B."/>
            <person name="Hall J."/>
            <person name="Henson C."/>
            <person name="Hollinger A."/>
            <person name="Honan T."/>
            <person name="Huard M.D."/>
            <person name="Hughes L."/>
            <person name="Hurhula B."/>
            <person name="Husby M.E."/>
            <person name="Kamat A."/>
            <person name="Kanga B."/>
            <person name="Kashin S."/>
            <person name="Khazanovich D."/>
            <person name="Kisner P."/>
            <person name="Lance K."/>
            <person name="Lara M."/>
            <person name="Lee W."/>
            <person name="Lennon N."/>
            <person name="Letendre F."/>
            <person name="LeVine R."/>
            <person name="Lipovsky A."/>
            <person name="Liu X."/>
            <person name="Liu J."/>
            <person name="Liu S."/>
            <person name="Lokyitsang T."/>
            <person name="Lokyitsang Y."/>
            <person name="Lubonja R."/>
            <person name="Lui A."/>
            <person name="MacDonald P."/>
            <person name="Magnisalis V."/>
            <person name="Maru K."/>
            <person name="Matthews C."/>
            <person name="McCusker W."/>
            <person name="McDonough S."/>
            <person name="Mehta T."/>
            <person name="Meldrim J."/>
            <person name="Meneus L."/>
            <person name="Mihai O."/>
            <person name="Mihalev A."/>
            <person name="Mihova T."/>
            <person name="Mittelman R."/>
            <person name="Mlenga V."/>
            <person name="Montmayeur A."/>
            <person name="Mulrain L."/>
            <person name="Navidi A."/>
            <person name="Naylor J."/>
            <person name="Negash T."/>
            <person name="Nguyen T."/>
            <person name="Nguyen N."/>
            <person name="Nicol R."/>
            <person name="Norbu C."/>
            <person name="Norbu N."/>
            <person name="Novod N."/>
            <person name="O'Neill B."/>
            <person name="Osman S."/>
            <person name="Markiewicz E."/>
            <person name="Oyono O.L."/>
            <person name="Patti C."/>
            <person name="Phunkhang P."/>
            <person name="Pierre F."/>
            <person name="Priest M."/>
            <person name="Raghuraman S."/>
            <person name="Rege F."/>
            <person name="Reyes R."/>
            <person name="Rise C."/>
            <person name="Rogov P."/>
            <person name="Ross K."/>
            <person name="Ryan E."/>
            <person name="Settipalli S."/>
            <person name="Shea T."/>
            <person name="Sherpa N."/>
            <person name="Shi L."/>
            <person name="Shih D."/>
            <person name="Sparrow T."/>
            <person name="Spaulding J."/>
            <person name="Stalker J."/>
            <person name="Stange-Thomann N."/>
            <person name="Stavropoulos S."/>
            <person name="Stone C."/>
            <person name="Strader C."/>
            <person name="Tesfaye S."/>
            <person name="Thomson T."/>
            <person name="Thoulutsang Y."/>
            <person name="Thoulutsang D."/>
            <person name="Topham K."/>
            <person name="Topping I."/>
            <person name="Tsamla T."/>
            <person name="Vassiliev H."/>
            <person name="Vo A."/>
            <person name="Wangchuk T."/>
            <person name="Wangdi T."/>
            <person name="Weiand M."/>
            <person name="Wilkinson J."/>
            <person name="Wilson A."/>
            <person name="Yadav S."/>
            <person name="Young G."/>
            <person name="Yu Q."/>
            <person name="Zembek L."/>
            <person name="Zhong D."/>
            <person name="Zimmer A."/>
            <person name="Zwirko Z."/>
            <person name="Jaffe D.B."/>
            <person name="Alvarez P."/>
            <person name="Brockman W."/>
            <person name="Butler J."/>
            <person name="Chin C."/>
            <person name="Gnerre S."/>
            <person name="Grabherr M."/>
            <person name="Kleber M."/>
            <person name="Mauceli E."/>
            <person name="MacCallum I."/>
        </authorList>
    </citation>
    <scope>NUCLEOTIDE SEQUENCE [LARGE SCALE GENOMIC DNA]</scope>
    <source>
        <strain evidence="2">MSH-3 / Tucson 14011-0111.49</strain>
    </source>
</reference>